<feature type="chain" id="PRO_5038055718" evidence="1">
    <location>
        <begin position="22"/>
        <end position="143"/>
    </location>
</feature>
<proteinExistence type="predicted"/>
<organism evidence="2 3">
    <name type="scientific">Panagrolaimus davidi</name>
    <dbReference type="NCBI Taxonomy" id="227884"/>
    <lineage>
        <taxon>Eukaryota</taxon>
        <taxon>Metazoa</taxon>
        <taxon>Ecdysozoa</taxon>
        <taxon>Nematoda</taxon>
        <taxon>Chromadorea</taxon>
        <taxon>Rhabditida</taxon>
        <taxon>Tylenchina</taxon>
        <taxon>Panagrolaimomorpha</taxon>
        <taxon>Panagrolaimoidea</taxon>
        <taxon>Panagrolaimidae</taxon>
        <taxon>Panagrolaimus</taxon>
    </lineage>
</organism>
<evidence type="ECO:0000256" key="1">
    <source>
        <dbReference type="SAM" id="SignalP"/>
    </source>
</evidence>
<feature type="signal peptide" evidence="1">
    <location>
        <begin position="1"/>
        <end position="21"/>
    </location>
</feature>
<keyword evidence="1" id="KW-0732">Signal</keyword>
<keyword evidence="2" id="KW-1185">Reference proteome</keyword>
<accession>A0A914NZE9</accession>
<protein>
    <submittedName>
        <fullName evidence="3">Uncharacterized protein</fullName>
    </submittedName>
</protein>
<dbReference type="WBParaSite" id="PDA_v2.g1026.t1">
    <property type="protein sequence ID" value="PDA_v2.g1026.t1"/>
    <property type="gene ID" value="PDA_v2.g1026"/>
</dbReference>
<evidence type="ECO:0000313" key="3">
    <source>
        <dbReference type="WBParaSite" id="PDA_v2.g1026.t1"/>
    </source>
</evidence>
<evidence type="ECO:0000313" key="2">
    <source>
        <dbReference type="Proteomes" id="UP000887578"/>
    </source>
</evidence>
<sequence>MAGFKILSVLCAFLLFQSTFAFFGKDTTSVRVGCHYFIGYVKCKDGSTILPSAKVELYESDIFGDDLLAEHMLERLYNKNFAKFEWKGCYDDGDNWFLSQKFTNMELYYIFKDVCQKGDSYVAEDVLQDKTTYALRDGVAYLV</sequence>
<name>A0A914NZE9_9BILA</name>
<reference evidence="3" key="1">
    <citation type="submission" date="2022-11" db="UniProtKB">
        <authorList>
            <consortium name="WormBaseParasite"/>
        </authorList>
    </citation>
    <scope>IDENTIFICATION</scope>
</reference>
<dbReference type="Proteomes" id="UP000887578">
    <property type="component" value="Unplaced"/>
</dbReference>
<dbReference type="AlphaFoldDB" id="A0A914NZE9"/>